<organism evidence="1 2">
    <name type="scientific">Pistacia integerrima</name>
    <dbReference type="NCBI Taxonomy" id="434235"/>
    <lineage>
        <taxon>Eukaryota</taxon>
        <taxon>Viridiplantae</taxon>
        <taxon>Streptophyta</taxon>
        <taxon>Embryophyta</taxon>
        <taxon>Tracheophyta</taxon>
        <taxon>Spermatophyta</taxon>
        <taxon>Magnoliopsida</taxon>
        <taxon>eudicotyledons</taxon>
        <taxon>Gunneridae</taxon>
        <taxon>Pentapetalae</taxon>
        <taxon>rosids</taxon>
        <taxon>malvids</taxon>
        <taxon>Sapindales</taxon>
        <taxon>Anacardiaceae</taxon>
        <taxon>Pistacia</taxon>
    </lineage>
</organism>
<name>A0ACC0X1P4_9ROSI</name>
<keyword evidence="2" id="KW-1185">Reference proteome</keyword>
<evidence type="ECO:0000313" key="2">
    <source>
        <dbReference type="Proteomes" id="UP001163603"/>
    </source>
</evidence>
<sequence length="836" mass="91763">MESPEGDRIKASSSSTSASSPAVQDSPFFNYLSNLSPIQSVKAARYAQRFFESRFPTPPPVFRSPHVDLQRETSFLKSNDVDAGGSDVYGYHSNQVNNKLIACLQKEVQPSSPSACVDEYLTDPVEVEDSKISADLRVQPTNNVGQLLRCGFTGPRENIQKVNDANNGNPEDCVLMLPEQSRVNMPSSLNLVETADYQAESSTLPVSGAENPEQHVTQIVKLQNAGIQHNEQDGSCQLLPESLQSVEAYQDCSDSSRPVSKGSFKEATLYQRGIRRHLQFEAPVVCKSITTHKSHSSHNVIQEVDNSKVPASHTGLESLIFSDVDPGEVSNGRESISYSPTIASWTSFSSSEFVGSNQHSRSLAISGPIPSDSGLHLKSIGRSGPMDSDLIPRLKLSGYMSSKDHGRRDCLAKDSNRSLFSPEAGETHAHVDNYQQDNQTIVETGSAASQCNESMKSLCDSLHMTPSKQGVSSECRILISRNTERVEELNQVSPKTKRQAINAGEGDGCKRCNCRRSKCLKLYCECFAAGVFCVDSCACKDCFNKPEYEDTVLDLRQQIESRDPLAFAPKIVKHATNSPANIVEDGNWTTPASARHKRGCNCKKSKCLKKYCECYQANVGCSDGCRCEDCSNSFGKKADSVYRRVQRWENPSADGTKSGTLKQFSPRWEDLPDISHFTPLSLPYPKVLASSASPISDYQEVPHAQLHQGSTLKSSSGHRHWHSSMSFMPHLCESSAGHGCSSDSAFHDLLKDDDMPETLKETSTPTKTIKVSSPNQKRVSPPQSRSQELRSSSSPGLRSGRKFILQAMPSFPPLTPYMKSKNDTGRSDLKGEASDH</sequence>
<dbReference type="Proteomes" id="UP001163603">
    <property type="component" value="Chromosome 15"/>
</dbReference>
<protein>
    <submittedName>
        <fullName evidence="1">Uncharacterized protein</fullName>
    </submittedName>
</protein>
<evidence type="ECO:0000313" key="1">
    <source>
        <dbReference type="EMBL" id="KAJ0008388.1"/>
    </source>
</evidence>
<comment type="caution">
    <text evidence="1">The sequence shown here is derived from an EMBL/GenBank/DDBJ whole genome shotgun (WGS) entry which is preliminary data.</text>
</comment>
<reference evidence="2" key="1">
    <citation type="journal article" date="2023" name="G3 (Bethesda)">
        <title>Genome assembly and association tests identify interacting loci associated with vigor, precocity, and sex in interspecific pistachio rootstocks.</title>
        <authorList>
            <person name="Palmer W."/>
            <person name="Jacygrad E."/>
            <person name="Sagayaradj S."/>
            <person name="Cavanaugh K."/>
            <person name="Han R."/>
            <person name="Bertier L."/>
            <person name="Beede B."/>
            <person name="Kafkas S."/>
            <person name="Golino D."/>
            <person name="Preece J."/>
            <person name="Michelmore R."/>
        </authorList>
    </citation>
    <scope>NUCLEOTIDE SEQUENCE [LARGE SCALE GENOMIC DNA]</scope>
</reference>
<dbReference type="EMBL" id="CM047750">
    <property type="protein sequence ID" value="KAJ0008388.1"/>
    <property type="molecule type" value="Genomic_DNA"/>
</dbReference>
<gene>
    <name evidence="1" type="ORF">Pint_30055</name>
</gene>
<proteinExistence type="predicted"/>
<accession>A0ACC0X1P4</accession>